<dbReference type="EMBL" id="SDMP01000013">
    <property type="protein sequence ID" value="RYR17273.1"/>
    <property type="molecule type" value="Genomic_DNA"/>
</dbReference>
<protein>
    <submittedName>
        <fullName evidence="2">Uncharacterized protein</fullName>
    </submittedName>
</protein>
<dbReference type="AlphaFoldDB" id="A0A444ZSU8"/>
<sequence length="123" mass="13324">MGGRKEVLPSMACEGVSSSWRRCGEEDDHPHLHDFSSDDDAAHHDAVAAEPSTASHPSLGDRSIFDRPQPSSACGLPSASDAFSEENTPIQVPLSHYLQFCSVLLKFGCLCKLDGRLHGRSNF</sequence>
<evidence type="ECO:0000313" key="2">
    <source>
        <dbReference type="EMBL" id="RYR17273.1"/>
    </source>
</evidence>
<gene>
    <name evidence="2" type="ORF">Ahy_B03g062039</name>
</gene>
<dbReference type="Proteomes" id="UP000289738">
    <property type="component" value="Chromosome B03"/>
</dbReference>
<feature type="compositionally biased region" description="Basic and acidic residues" evidence="1">
    <location>
        <begin position="24"/>
        <end position="47"/>
    </location>
</feature>
<comment type="caution">
    <text evidence="2">The sequence shown here is derived from an EMBL/GenBank/DDBJ whole genome shotgun (WGS) entry which is preliminary data.</text>
</comment>
<organism evidence="2 3">
    <name type="scientific">Arachis hypogaea</name>
    <name type="common">Peanut</name>
    <dbReference type="NCBI Taxonomy" id="3818"/>
    <lineage>
        <taxon>Eukaryota</taxon>
        <taxon>Viridiplantae</taxon>
        <taxon>Streptophyta</taxon>
        <taxon>Embryophyta</taxon>
        <taxon>Tracheophyta</taxon>
        <taxon>Spermatophyta</taxon>
        <taxon>Magnoliopsida</taxon>
        <taxon>eudicotyledons</taxon>
        <taxon>Gunneridae</taxon>
        <taxon>Pentapetalae</taxon>
        <taxon>rosids</taxon>
        <taxon>fabids</taxon>
        <taxon>Fabales</taxon>
        <taxon>Fabaceae</taxon>
        <taxon>Papilionoideae</taxon>
        <taxon>50 kb inversion clade</taxon>
        <taxon>dalbergioids sensu lato</taxon>
        <taxon>Dalbergieae</taxon>
        <taxon>Pterocarpus clade</taxon>
        <taxon>Arachis</taxon>
    </lineage>
</organism>
<reference evidence="2 3" key="1">
    <citation type="submission" date="2019-01" db="EMBL/GenBank/DDBJ databases">
        <title>Sequencing of cultivated peanut Arachis hypogaea provides insights into genome evolution and oil improvement.</title>
        <authorList>
            <person name="Chen X."/>
        </authorList>
    </citation>
    <scope>NUCLEOTIDE SEQUENCE [LARGE SCALE GENOMIC DNA]</scope>
    <source>
        <strain evidence="3">cv. Fuhuasheng</strain>
        <tissue evidence="2">Leaves</tissue>
    </source>
</reference>
<keyword evidence="3" id="KW-1185">Reference proteome</keyword>
<proteinExistence type="predicted"/>
<feature type="region of interest" description="Disordered" evidence="1">
    <location>
        <begin position="24"/>
        <end position="81"/>
    </location>
</feature>
<evidence type="ECO:0000256" key="1">
    <source>
        <dbReference type="SAM" id="MobiDB-lite"/>
    </source>
</evidence>
<accession>A0A444ZSU8</accession>
<name>A0A444ZSU8_ARAHY</name>
<evidence type="ECO:0000313" key="3">
    <source>
        <dbReference type="Proteomes" id="UP000289738"/>
    </source>
</evidence>